<reference evidence="2" key="1">
    <citation type="submission" date="2023-10" db="EMBL/GenBank/DDBJ databases">
        <authorList>
            <person name="Chen Y."/>
            <person name="Shah S."/>
            <person name="Dougan E. K."/>
            <person name="Thang M."/>
            <person name="Chan C."/>
        </authorList>
    </citation>
    <scope>NUCLEOTIDE SEQUENCE [LARGE SCALE GENOMIC DNA]</scope>
</reference>
<protein>
    <submittedName>
        <fullName evidence="2">Uncharacterized protein</fullName>
    </submittedName>
</protein>
<dbReference type="EMBL" id="CAUYUJ010014948">
    <property type="protein sequence ID" value="CAK0847985.1"/>
    <property type="molecule type" value="Genomic_DNA"/>
</dbReference>
<organism evidence="2 3">
    <name type="scientific">Prorocentrum cordatum</name>
    <dbReference type="NCBI Taxonomy" id="2364126"/>
    <lineage>
        <taxon>Eukaryota</taxon>
        <taxon>Sar</taxon>
        <taxon>Alveolata</taxon>
        <taxon>Dinophyceae</taxon>
        <taxon>Prorocentrales</taxon>
        <taxon>Prorocentraceae</taxon>
        <taxon>Prorocentrum</taxon>
    </lineage>
</organism>
<feature type="transmembrane region" description="Helical" evidence="1">
    <location>
        <begin position="175"/>
        <end position="196"/>
    </location>
</feature>
<evidence type="ECO:0000256" key="1">
    <source>
        <dbReference type="SAM" id="Phobius"/>
    </source>
</evidence>
<keyword evidence="1" id="KW-0812">Transmembrane</keyword>
<feature type="transmembrane region" description="Helical" evidence="1">
    <location>
        <begin position="134"/>
        <end position="154"/>
    </location>
</feature>
<feature type="transmembrane region" description="Helical" evidence="1">
    <location>
        <begin position="29"/>
        <end position="51"/>
    </location>
</feature>
<dbReference type="Proteomes" id="UP001189429">
    <property type="component" value="Unassembled WGS sequence"/>
</dbReference>
<evidence type="ECO:0000313" key="2">
    <source>
        <dbReference type="EMBL" id="CAK0847985.1"/>
    </source>
</evidence>
<sequence length="201" mass="21827">MADGPSRALLGTDGESPGSYSSWVVLGTYLGGGTVLCGSYVWGIAVLMRQYGTAMSLWGHLSDPGWAWLRYGYYVSMTVSAIGFFPSLVYAVRICRFLPKSKVNAICAWLLAFYISEMFWMPMCVAYINSPSTLMYTLIRIDLAMSGILALAWACSKLAAVPVEVQEAAGCCVRVLGTVGTAIFALHCAVLDAIVWPPFFK</sequence>
<feature type="transmembrane region" description="Helical" evidence="1">
    <location>
        <begin position="71"/>
        <end position="91"/>
    </location>
</feature>
<comment type="caution">
    <text evidence="2">The sequence shown here is derived from an EMBL/GenBank/DDBJ whole genome shotgun (WGS) entry which is preliminary data.</text>
</comment>
<accession>A0ABN9TPG9</accession>
<keyword evidence="1" id="KW-1133">Transmembrane helix</keyword>
<keyword evidence="3" id="KW-1185">Reference proteome</keyword>
<proteinExistence type="predicted"/>
<feature type="transmembrane region" description="Helical" evidence="1">
    <location>
        <begin position="103"/>
        <end position="128"/>
    </location>
</feature>
<name>A0ABN9TPG9_9DINO</name>
<gene>
    <name evidence="2" type="ORF">PCOR1329_LOCUS41049</name>
</gene>
<keyword evidence="1" id="KW-0472">Membrane</keyword>
<evidence type="ECO:0000313" key="3">
    <source>
        <dbReference type="Proteomes" id="UP001189429"/>
    </source>
</evidence>